<dbReference type="AlphaFoldDB" id="A0A8J5F1N2"/>
<keyword evidence="2" id="KW-1185">Reference proteome</keyword>
<accession>A0A8J5F1N2</accession>
<reference evidence="1 2" key="1">
    <citation type="submission" date="2020-08" db="EMBL/GenBank/DDBJ databases">
        <title>Plant Genome Project.</title>
        <authorList>
            <person name="Zhang R.-G."/>
        </authorList>
    </citation>
    <scope>NUCLEOTIDE SEQUENCE [LARGE SCALE GENOMIC DNA]</scope>
    <source>
        <tissue evidence="1">Rhizome</tissue>
    </source>
</reference>
<comment type="caution">
    <text evidence="1">The sequence shown here is derived from an EMBL/GenBank/DDBJ whole genome shotgun (WGS) entry which is preliminary data.</text>
</comment>
<sequence length="138" mass="15768">MVDNFMNKSYTITKNTLSYKEIVKATEHIESPAVGFAKPNEYQGLTSGNSSIVKQNNTQIQLLVQIVESFKDIQADLKTILKQTRREVQTSSIPEELIDKLKNLSLGTSKKPKEGRRQLRVFHDSYKILQEDQAKIKN</sequence>
<dbReference type="EMBL" id="JACMSC010000017">
    <property type="protein sequence ID" value="KAG6479750.1"/>
    <property type="molecule type" value="Genomic_DNA"/>
</dbReference>
<protein>
    <submittedName>
        <fullName evidence="1">Uncharacterized protein</fullName>
    </submittedName>
</protein>
<evidence type="ECO:0000313" key="1">
    <source>
        <dbReference type="EMBL" id="KAG6479750.1"/>
    </source>
</evidence>
<proteinExistence type="predicted"/>
<dbReference type="Proteomes" id="UP000734854">
    <property type="component" value="Unassembled WGS sequence"/>
</dbReference>
<name>A0A8J5F1N2_ZINOF</name>
<organism evidence="1 2">
    <name type="scientific">Zingiber officinale</name>
    <name type="common">Ginger</name>
    <name type="synonym">Amomum zingiber</name>
    <dbReference type="NCBI Taxonomy" id="94328"/>
    <lineage>
        <taxon>Eukaryota</taxon>
        <taxon>Viridiplantae</taxon>
        <taxon>Streptophyta</taxon>
        <taxon>Embryophyta</taxon>
        <taxon>Tracheophyta</taxon>
        <taxon>Spermatophyta</taxon>
        <taxon>Magnoliopsida</taxon>
        <taxon>Liliopsida</taxon>
        <taxon>Zingiberales</taxon>
        <taxon>Zingiberaceae</taxon>
        <taxon>Zingiber</taxon>
    </lineage>
</organism>
<gene>
    <name evidence="1" type="ORF">ZIOFF_063222</name>
</gene>
<evidence type="ECO:0000313" key="2">
    <source>
        <dbReference type="Proteomes" id="UP000734854"/>
    </source>
</evidence>